<evidence type="ECO:0000256" key="7">
    <source>
        <dbReference type="SAM" id="SignalP"/>
    </source>
</evidence>
<feature type="compositionally biased region" description="Polar residues" evidence="6">
    <location>
        <begin position="197"/>
        <end position="209"/>
    </location>
</feature>
<reference evidence="8" key="1">
    <citation type="submission" date="2020-11" db="EMBL/GenBank/DDBJ databases">
        <title>Sequencing the genomes of 1000 actinobacteria strains.</title>
        <authorList>
            <person name="Klenk H.-P."/>
        </authorList>
    </citation>
    <scope>NUCLEOTIDE SEQUENCE</scope>
    <source>
        <strain evidence="8">DSM 26152</strain>
    </source>
</reference>
<feature type="region of interest" description="Disordered" evidence="6">
    <location>
        <begin position="28"/>
        <end position="54"/>
    </location>
</feature>
<feature type="compositionally biased region" description="Low complexity" evidence="6">
    <location>
        <begin position="28"/>
        <end position="51"/>
    </location>
</feature>
<evidence type="ECO:0000313" key="8">
    <source>
        <dbReference type="EMBL" id="MBG6084494.1"/>
    </source>
</evidence>
<feature type="compositionally biased region" description="Acidic residues" evidence="6">
    <location>
        <begin position="182"/>
        <end position="191"/>
    </location>
</feature>
<dbReference type="AlphaFoldDB" id="A0A931D4X4"/>
<evidence type="ECO:0000256" key="3">
    <source>
        <dbReference type="ARBA" id="ARBA00022729"/>
    </source>
</evidence>
<evidence type="ECO:0000256" key="5">
    <source>
        <dbReference type="ARBA" id="ARBA00023235"/>
    </source>
</evidence>
<organism evidence="8 9">
    <name type="scientific">Zhihengliuella flava</name>
    <dbReference type="NCBI Taxonomy" id="1285193"/>
    <lineage>
        <taxon>Bacteria</taxon>
        <taxon>Bacillati</taxon>
        <taxon>Actinomycetota</taxon>
        <taxon>Actinomycetes</taxon>
        <taxon>Micrococcales</taxon>
        <taxon>Micrococcaceae</taxon>
        <taxon>Zhihengliuella</taxon>
    </lineage>
</organism>
<keyword evidence="5 8" id="KW-0413">Isomerase</keyword>
<proteinExistence type="predicted"/>
<keyword evidence="9" id="KW-1185">Reference proteome</keyword>
<dbReference type="InterPro" id="IPR050245">
    <property type="entry name" value="PrsA_foldase"/>
</dbReference>
<feature type="signal peptide" evidence="7">
    <location>
        <begin position="1"/>
        <end position="21"/>
    </location>
</feature>
<accession>A0A931D4X4</accession>
<dbReference type="RefSeq" id="WP_196835794.1">
    <property type="nucleotide sequence ID" value="NZ_JADOTZ010000001.1"/>
</dbReference>
<sequence length="254" mass="27252">MPKMKKALAAIALAGSVSLVAACGGEADQGAASSSSAAESQGQQAAAPSADLSGIPDVVATVNGEEITKDEFTQVYEIQFQQAAMQSQMSGQDPDQDQLKKDVAESLVGTELLVQRAAELDLVATQEQIDEALTAAAESNQMGEDEFLKALEEQGTDRESVDAQLKQQVEVEAVIEQEVGEISASDEELQEAYEQQKAMQEQMTEQSGESAAAVPEFEEVKDQLEQQVVQQKENEATQQLVDQLRSDGEVEVKL</sequence>
<evidence type="ECO:0000256" key="4">
    <source>
        <dbReference type="ARBA" id="ARBA00023110"/>
    </source>
</evidence>
<dbReference type="Proteomes" id="UP000625033">
    <property type="component" value="Unassembled WGS sequence"/>
</dbReference>
<evidence type="ECO:0000256" key="1">
    <source>
        <dbReference type="ARBA" id="ARBA00000971"/>
    </source>
</evidence>
<feature type="region of interest" description="Disordered" evidence="6">
    <location>
        <begin position="182"/>
        <end position="233"/>
    </location>
</feature>
<dbReference type="EMBL" id="JADOTZ010000001">
    <property type="protein sequence ID" value="MBG6084494.1"/>
    <property type="molecule type" value="Genomic_DNA"/>
</dbReference>
<comment type="catalytic activity">
    <reaction evidence="1">
        <text>[protein]-peptidylproline (omega=180) = [protein]-peptidylproline (omega=0)</text>
        <dbReference type="Rhea" id="RHEA:16237"/>
        <dbReference type="Rhea" id="RHEA-COMP:10747"/>
        <dbReference type="Rhea" id="RHEA-COMP:10748"/>
        <dbReference type="ChEBI" id="CHEBI:83833"/>
        <dbReference type="ChEBI" id="CHEBI:83834"/>
        <dbReference type="EC" id="5.2.1.8"/>
    </reaction>
</comment>
<dbReference type="EC" id="5.2.1.8" evidence="2"/>
<evidence type="ECO:0000313" key="9">
    <source>
        <dbReference type="Proteomes" id="UP000625033"/>
    </source>
</evidence>
<dbReference type="InterPro" id="IPR027304">
    <property type="entry name" value="Trigger_fact/SurA_dom_sf"/>
</dbReference>
<dbReference type="PANTHER" id="PTHR47245">
    <property type="entry name" value="PEPTIDYLPROLYL ISOMERASE"/>
    <property type="match status" value="1"/>
</dbReference>
<keyword evidence="4" id="KW-0697">Rotamase</keyword>
<dbReference type="GO" id="GO:0003755">
    <property type="term" value="F:peptidyl-prolyl cis-trans isomerase activity"/>
    <property type="evidence" value="ECO:0007669"/>
    <property type="project" value="UniProtKB-KW"/>
</dbReference>
<name>A0A931D4X4_9MICC</name>
<dbReference type="Pfam" id="PF13624">
    <property type="entry name" value="SurA_N_3"/>
    <property type="match status" value="1"/>
</dbReference>
<keyword evidence="3 7" id="KW-0732">Signal</keyword>
<evidence type="ECO:0000256" key="2">
    <source>
        <dbReference type="ARBA" id="ARBA00013194"/>
    </source>
</evidence>
<gene>
    <name evidence="8" type="ORF">IW252_001261</name>
</gene>
<comment type="caution">
    <text evidence="8">The sequence shown here is derived from an EMBL/GenBank/DDBJ whole genome shotgun (WGS) entry which is preliminary data.</text>
</comment>
<dbReference type="SUPFAM" id="SSF109998">
    <property type="entry name" value="Triger factor/SurA peptide-binding domain-like"/>
    <property type="match status" value="1"/>
</dbReference>
<dbReference type="Gene3D" id="1.10.4030.10">
    <property type="entry name" value="Porin chaperone SurA, peptide-binding domain"/>
    <property type="match status" value="1"/>
</dbReference>
<protein>
    <recommendedName>
        <fullName evidence="2">peptidylprolyl isomerase</fullName>
        <ecNumber evidence="2">5.2.1.8</ecNumber>
    </recommendedName>
</protein>
<evidence type="ECO:0000256" key="6">
    <source>
        <dbReference type="SAM" id="MobiDB-lite"/>
    </source>
</evidence>
<feature type="chain" id="PRO_5038480912" description="peptidylprolyl isomerase" evidence="7">
    <location>
        <begin position="22"/>
        <end position="254"/>
    </location>
</feature>
<dbReference type="PROSITE" id="PS51257">
    <property type="entry name" value="PROKAR_LIPOPROTEIN"/>
    <property type="match status" value="1"/>
</dbReference>
<dbReference type="PANTHER" id="PTHR47245:SF1">
    <property type="entry name" value="FOLDASE PROTEIN PRSA"/>
    <property type="match status" value="1"/>
</dbReference>